<dbReference type="Gene3D" id="3.20.20.300">
    <property type="entry name" value="Glycoside hydrolase, family 3, N-terminal domain"/>
    <property type="match status" value="1"/>
</dbReference>
<dbReference type="SUPFAM" id="SSF51445">
    <property type="entry name" value="(Trans)glycosidases"/>
    <property type="match status" value="1"/>
</dbReference>
<evidence type="ECO:0000256" key="2">
    <source>
        <dbReference type="ARBA" id="ARBA00022801"/>
    </source>
</evidence>
<evidence type="ECO:0000256" key="6">
    <source>
        <dbReference type="RuleBase" id="RU361161"/>
    </source>
</evidence>
<keyword evidence="6 8" id="KW-0326">Glycosidase</keyword>
<dbReference type="FunFam" id="2.60.40.10:FF:000495">
    <property type="entry name" value="Periplasmic beta-glucosidase"/>
    <property type="match status" value="1"/>
</dbReference>
<dbReference type="AlphaFoldDB" id="A0A7K0DJB1"/>
<accession>A0A7K0DJB1</accession>
<dbReference type="Gene3D" id="2.60.40.10">
    <property type="entry name" value="Immunoglobulins"/>
    <property type="match status" value="1"/>
</dbReference>
<comment type="function">
    <text evidence="4">Catalyzes the hydrolysis of a non-reducing terminal alpha-L-arabinopyranosidic linkage in ginsenoside Rb2 (alpha-L-arabinopyranosyl-(1-&gt;6)-alpha-D-glucopyranosyl) to release alpha-D-glucopyranosyl (Rd). It is not able to hydrolyze alpha-L-arabinofuranosyl-(1-&gt;6)-alpha-D-glucopyranosyl (Rc).</text>
</comment>
<dbReference type="Pfam" id="PF00933">
    <property type="entry name" value="Glyco_hydro_3"/>
    <property type="match status" value="1"/>
</dbReference>
<evidence type="ECO:0000259" key="7">
    <source>
        <dbReference type="SMART" id="SM01217"/>
    </source>
</evidence>
<evidence type="ECO:0000256" key="4">
    <source>
        <dbReference type="ARBA" id="ARBA00058905"/>
    </source>
</evidence>
<dbReference type="SMART" id="SM01217">
    <property type="entry name" value="Fn3_like"/>
    <property type="match status" value="1"/>
</dbReference>
<dbReference type="PRINTS" id="PR00133">
    <property type="entry name" value="GLHYDRLASE3"/>
</dbReference>
<dbReference type="InterPro" id="IPR036881">
    <property type="entry name" value="Glyco_hydro_3_C_sf"/>
</dbReference>
<dbReference type="EMBL" id="WEGI01000003">
    <property type="protein sequence ID" value="MQY25900.1"/>
    <property type="molecule type" value="Genomic_DNA"/>
</dbReference>
<protein>
    <recommendedName>
        <fullName evidence="5">Exo-alpha-(1-&gt;6)-L-arabinopyranosidase</fullName>
    </recommendedName>
</protein>
<evidence type="ECO:0000313" key="9">
    <source>
        <dbReference type="Proteomes" id="UP000431401"/>
    </source>
</evidence>
<dbReference type="Proteomes" id="UP000431401">
    <property type="component" value="Unassembled WGS sequence"/>
</dbReference>
<evidence type="ECO:0000256" key="5">
    <source>
        <dbReference type="ARBA" id="ARBA00074219"/>
    </source>
</evidence>
<dbReference type="Pfam" id="PF01915">
    <property type="entry name" value="Glyco_hydro_3_C"/>
    <property type="match status" value="1"/>
</dbReference>
<dbReference type="InterPro" id="IPR017853">
    <property type="entry name" value="GH"/>
</dbReference>
<dbReference type="InterPro" id="IPR001764">
    <property type="entry name" value="Glyco_hydro_3_N"/>
</dbReference>
<dbReference type="GO" id="GO:0008422">
    <property type="term" value="F:beta-glucosidase activity"/>
    <property type="evidence" value="ECO:0007669"/>
    <property type="project" value="UniProtKB-ARBA"/>
</dbReference>
<dbReference type="RefSeq" id="WP_153339766.1">
    <property type="nucleotide sequence ID" value="NZ_WEGI01000003.1"/>
</dbReference>
<sequence>MTSTAPEPASDSAVPQQAALTGGASFWATKRVGATAAFTLHDGPHGLRKQTGETDHLGIGESVPATCFPPAVALAQTWSVASAGEVGAALGRECRAEGVGVLLGPGVNIKRDPRGGRNFEYLSEDPHLTGALGAAWVNGLQAQGVGASVKHFAANNAENDRMRASSDIDPRTLREIYLRGFARIVRDARPWTVMCSYNSLNGVRVSENHWLLTGVLREEWGFDGVVVSDWGAVRDRPAAVAAGVDLAMPGPDPHGDERIVAAVSRGEVPAGAVERAAARVSALSAKIAAAGPATAGFDRDAHHALAARIAARAIVLLRNENGLLPLDPARPVAVIGEFARTPRYQGGGSSHVNPTRLDIPLDEIRRVAGAEVPFAAGFTTDGSGDAADLRREAVDLARTAQVAVLFLGVDAGQESEGFDRDHLELPAEQLTLLCEIATVQPNVVVVLSHGGVLRLTPVTEFAPAILDAALLGQAGGTAIAEVLYGVVNPSGKLAETVPARLEDVPSYLEFPGEFSHTRYAEGLFVGYRWYDARGIEVAFPFGHGLSYTSFGYADLRLDTGAGGITATVAVTNTGARAGREIVQFYAGLPASARTRAVRELKGFAEVTLEPGQTADVSVLIRREDLAYWDIRVDDWVVEPGDYEIAAAASSTDLRLRQTVTVAGDTVGLTVDAETTLGELLADPAAAAAVVPLLQQMMPAGGEGTALGMDMARMVMSIPLGMLASFAGGDATDLVDRIRTAVETG</sequence>
<dbReference type="PANTHER" id="PTHR42715:SF10">
    <property type="entry name" value="BETA-GLUCOSIDASE"/>
    <property type="match status" value="1"/>
</dbReference>
<dbReference type="Pfam" id="PF14310">
    <property type="entry name" value="Fn3-like"/>
    <property type="match status" value="1"/>
</dbReference>
<gene>
    <name evidence="8" type="primary">bglB_1</name>
    <name evidence="8" type="ORF">NRB56_14590</name>
</gene>
<dbReference type="InterPro" id="IPR019800">
    <property type="entry name" value="Glyco_hydro_3_AS"/>
</dbReference>
<keyword evidence="2 6" id="KW-0378">Hydrolase</keyword>
<name>A0A7K0DJB1_9NOCA</name>
<proteinExistence type="inferred from homology"/>
<dbReference type="InterPro" id="IPR036962">
    <property type="entry name" value="Glyco_hydro_3_N_sf"/>
</dbReference>
<feature type="domain" description="Fibronectin type III-like" evidence="7">
    <location>
        <begin position="580"/>
        <end position="650"/>
    </location>
</feature>
<dbReference type="InterPro" id="IPR013783">
    <property type="entry name" value="Ig-like_fold"/>
</dbReference>
<dbReference type="InterPro" id="IPR002772">
    <property type="entry name" value="Glyco_hydro_3_C"/>
</dbReference>
<keyword evidence="9" id="KW-1185">Reference proteome</keyword>
<comment type="caution">
    <text evidence="8">The sequence shown here is derived from an EMBL/GenBank/DDBJ whole genome shotgun (WGS) entry which is preliminary data.</text>
</comment>
<dbReference type="PROSITE" id="PS00775">
    <property type="entry name" value="GLYCOSYL_HYDROL_F3"/>
    <property type="match status" value="1"/>
</dbReference>
<reference evidence="8 9" key="1">
    <citation type="submission" date="2019-10" db="EMBL/GenBank/DDBJ databases">
        <title>Nocardia macrotermitis sp. nov. and Nocardia aurantia sp. nov., isolated from the gut of fungus growing-termite Macrotermes natalensis.</title>
        <authorList>
            <person name="Benndorf R."/>
            <person name="Schwitalla J."/>
            <person name="Martin K."/>
            <person name="De Beer W."/>
            <person name="Kaster A.-K."/>
            <person name="Vollmers J."/>
            <person name="Poulsen M."/>
            <person name="Beemelmanns C."/>
        </authorList>
    </citation>
    <scope>NUCLEOTIDE SEQUENCE [LARGE SCALE GENOMIC DNA]</scope>
    <source>
        <strain evidence="8 9">RB56</strain>
    </source>
</reference>
<comment type="similarity">
    <text evidence="1 6">Belongs to the glycosyl hydrolase 3 family.</text>
</comment>
<evidence type="ECO:0000256" key="1">
    <source>
        <dbReference type="ARBA" id="ARBA00005336"/>
    </source>
</evidence>
<dbReference type="PANTHER" id="PTHR42715">
    <property type="entry name" value="BETA-GLUCOSIDASE"/>
    <property type="match status" value="1"/>
</dbReference>
<dbReference type="SUPFAM" id="SSF52279">
    <property type="entry name" value="Beta-D-glucan exohydrolase, C-terminal domain"/>
    <property type="match status" value="1"/>
</dbReference>
<organism evidence="8 9">
    <name type="scientific">Nocardia aurantia</name>
    <dbReference type="NCBI Taxonomy" id="2585199"/>
    <lineage>
        <taxon>Bacteria</taxon>
        <taxon>Bacillati</taxon>
        <taxon>Actinomycetota</taxon>
        <taxon>Actinomycetes</taxon>
        <taxon>Mycobacteriales</taxon>
        <taxon>Nocardiaceae</taxon>
        <taxon>Nocardia</taxon>
    </lineage>
</organism>
<dbReference type="InterPro" id="IPR050288">
    <property type="entry name" value="Cellulose_deg_GH3"/>
</dbReference>
<dbReference type="GO" id="GO:0005975">
    <property type="term" value="P:carbohydrate metabolic process"/>
    <property type="evidence" value="ECO:0007669"/>
    <property type="project" value="InterPro"/>
</dbReference>
<evidence type="ECO:0000256" key="3">
    <source>
        <dbReference type="ARBA" id="ARBA00023277"/>
    </source>
</evidence>
<evidence type="ECO:0000313" key="8">
    <source>
        <dbReference type="EMBL" id="MQY25900.1"/>
    </source>
</evidence>
<dbReference type="Gene3D" id="3.40.50.1700">
    <property type="entry name" value="Glycoside hydrolase family 3 C-terminal domain"/>
    <property type="match status" value="1"/>
</dbReference>
<keyword evidence="3" id="KW-0119">Carbohydrate metabolism</keyword>
<dbReference type="InterPro" id="IPR026891">
    <property type="entry name" value="Fn3-like"/>
</dbReference>
<dbReference type="OrthoDB" id="3187421at2"/>